<evidence type="ECO:0000256" key="7">
    <source>
        <dbReference type="RuleBase" id="RU363034"/>
    </source>
</evidence>
<evidence type="ECO:0000256" key="1">
    <source>
        <dbReference type="ARBA" id="ARBA00004613"/>
    </source>
</evidence>
<dbReference type="InterPro" id="IPR033116">
    <property type="entry name" value="TRYPSIN_SER"/>
</dbReference>
<evidence type="ECO:0000256" key="4">
    <source>
        <dbReference type="ARBA" id="ARBA00023157"/>
    </source>
</evidence>
<dbReference type="InterPro" id="IPR018114">
    <property type="entry name" value="TRYPSIN_HIS"/>
</dbReference>
<evidence type="ECO:0000256" key="3">
    <source>
        <dbReference type="ARBA" id="ARBA00022729"/>
    </source>
</evidence>
<feature type="compositionally biased region" description="Polar residues" evidence="8">
    <location>
        <begin position="191"/>
        <end position="203"/>
    </location>
</feature>
<dbReference type="GO" id="GO:0005576">
    <property type="term" value="C:extracellular region"/>
    <property type="evidence" value="ECO:0007669"/>
    <property type="project" value="UniProtKB-SubCell"/>
</dbReference>
<feature type="region of interest" description="Disordered" evidence="8">
    <location>
        <begin position="1346"/>
        <end position="1371"/>
    </location>
</feature>
<feature type="compositionally biased region" description="Basic residues" evidence="8">
    <location>
        <begin position="1221"/>
        <end position="1232"/>
    </location>
</feature>
<dbReference type="PRINTS" id="PR00722">
    <property type="entry name" value="CHYMOTRYPSIN"/>
</dbReference>
<reference evidence="10 11" key="1">
    <citation type="submission" date="2023-03" db="EMBL/GenBank/DDBJ databases">
        <title>High-quality genome of Scylla paramamosain provides insights in environmental adaptation.</title>
        <authorList>
            <person name="Zhang L."/>
        </authorList>
    </citation>
    <scope>NUCLEOTIDE SEQUENCE [LARGE SCALE GENOMIC DNA]</scope>
    <source>
        <strain evidence="10">LZ_2023a</strain>
        <tissue evidence="10">Muscle</tissue>
    </source>
</reference>
<dbReference type="InterPro" id="IPR043504">
    <property type="entry name" value="Peptidase_S1_PA_chymotrypsin"/>
</dbReference>
<dbReference type="FunFam" id="2.40.10.10:FF:000002">
    <property type="entry name" value="Transmembrane protease serine"/>
    <property type="match status" value="1"/>
</dbReference>
<dbReference type="InterPro" id="IPR001314">
    <property type="entry name" value="Peptidase_S1A"/>
</dbReference>
<feature type="domain" description="Peptidase S1" evidence="9">
    <location>
        <begin position="776"/>
        <end position="1022"/>
    </location>
</feature>
<feature type="compositionally biased region" description="Polar residues" evidence="8">
    <location>
        <begin position="521"/>
        <end position="530"/>
    </location>
</feature>
<keyword evidence="3" id="KW-0732">Signal</keyword>
<keyword evidence="2" id="KW-0964">Secreted</keyword>
<comment type="similarity">
    <text evidence="6">Belongs to the peptidase S1 family. CLIP subfamily.</text>
</comment>
<comment type="caution">
    <text evidence="10">The sequence shown here is derived from an EMBL/GenBank/DDBJ whole genome shotgun (WGS) entry which is preliminary data.</text>
</comment>
<evidence type="ECO:0000313" key="11">
    <source>
        <dbReference type="Proteomes" id="UP001487740"/>
    </source>
</evidence>
<feature type="compositionally biased region" description="Basic and acidic residues" evidence="8">
    <location>
        <begin position="39"/>
        <end position="54"/>
    </location>
</feature>
<evidence type="ECO:0000259" key="9">
    <source>
        <dbReference type="PROSITE" id="PS50240"/>
    </source>
</evidence>
<keyword evidence="11" id="KW-1185">Reference proteome</keyword>
<dbReference type="Pfam" id="PF00089">
    <property type="entry name" value="Trypsin"/>
    <property type="match status" value="2"/>
</dbReference>
<dbReference type="PANTHER" id="PTHR24258">
    <property type="entry name" value="SERINE PROTEASE-RELATED"/>
    <property type="match status" value="1"/>
</dbReference>
<comment type="subcellular location">
    <subcellularLocation>
        <location evidence="1">Secreted</location>
    </subcellularLocation>
</comment>
<feature type="region of interest" description="Disordered" evidence="8">
    <location>
        <begin position="1161"/>
        <end position="1235"/>
    </location>
</feature>
<organism evidence="10 11">
    <name type="scientific">Scylla paramamosain</name>
    <name type="common">Mud crab</name>
    <dbReference type="NCBI Taxonomy" id="85552"/>
    <lineage>
        <taxon>Eukaryota</taxon>
        <taxon>Metazoa</taxon>
        <taxon>Ecdysozoa</taxon>
        <taxon>Arthropoda</taxon>
        <taxon>Crustacea</taxon>
        <taxon>Multicrustacea</taxon>
        <taxon>Malacostraca</taxon>
        <taxon>Eumalacostraca</taxon>
        <taxon>Eucarida</taxon>
        <taxon>Decapoda</taxon>
        <taxon>Pleocyemata</taxon>
        <taxon>Brachyura</taxon>
        <taxon>Eubrachyura</taxon>
        <taxon>Portunoidea</taxon>
        <taxon>Portunidae</taxon>
        <taxon>Portuninae</taxon>
        <taxon>Scylla</taxon>
    </lineage>
</organism>
<feature type="domain" description="Peptidase S1" evidence="9">
    <location>
        <begin position="1445"/>
        <end position="1691"/>
    </location>
</feature>
<evidence type="ECO:0000256" key="8">
    <source>
        <dbReference type="SAM" id="MobiDB-lite"/>
    </source>
</evidence>
<dbReference type="PROSITE" id="PS00135">
    <property type="entry name" value="TRYPSIN_SER"/>
    <property type="match status" value="1"/>
</dbReference>
<feature type="region of interest" description="Disordered" evidence="8">
    <location>
        <begin position="1091"/>
        <end position="1132"/>
    </location>
</feature>
<feature type="compositionally biased region" description="Acidic residues" evidence="8">
    <location>
        <begin position="695"/>
        <end position="705"/>
    </location>
</feature>
<feature type="compositionally biased region" description="Low complexity" evidence="8">
    <location>
        <begin position="1182"/>
        <end position="1206"/>
    </location>
</feature>
<keyword evidence="4" id="KW-1015">Disulfide bond</keyword>
<feature type="compositionally biased region" description="Low complexity" evidence="8">
    <location>
        <begin position="1356"/>
        <end position="1371"/>
    </location>
</feature>
<dbReference type="EMBL" id="JARAKH010000004">
    <property type="protein sequence ID" value="KAK8404638.1"/>
    <property type="molecule type" value="Genomic_DNA"/>
</dbReference>
<evidence type="ECO:0000256" key="6">
    <source>
        <dbReference type="ARBA" id="ARBA00024195"/>
    </source>
</evidence>
<dbReference type="FunFam" id="2.40.10.10:FF:000038">
    <property type="entry name" value="Serine protease"/>
    <property type="match status" value="1"/>
</dbReference>
<gene>
    <name evidence="10" type="ORF">O3P69_007708</name>
</gene>
<dbReference type="GO" id="GO:0006508">
    <property type="term" value="P:proteolysis"/>
    <property type="evidence" value="ECO:0007669"/>
    <property type="project" value="UniProtKB-KW"/>
</dbReference>
<evidence type="ECO:0000256" key="5">
    <source>
        <dbReference type="ARBA" id="ARBA00023180"/>
    </source>
</evidence>
<keyword evidence="7" id="KW-0645">Protease</keyword>
<dbReference type="InterPro" id="IPR001254">
    <property type="entry name" value="Trypsin_dom"/>
</dbReference>
<keyword evidence="7" id="KW-0378">Hydrolase</keyword>
<accession>A0AAW0UWY3</accession>
<sequence length="1706" mass="187224">MHRGITKTRCGGVGTKRDCVVWDASLTPTMHSTSGNFHSRSDLKPPGSGKERKEGGAVELECYAMNERLEKGMADLSLRILQRVIRKSWLVRCSEQVTGWRRKTVVSGGYINLTAPQNQSLCCVAAQEEQGWCRHRLHGSFIYLFKLFQHWCHTSPAKMIVKTALCLLLLAAACVSADEWSWGTEGEEETPVSQGQATFSVSVSPEEEDNQEAPPAARSIGVDVLPLEPHGELTEEQLRALAEEGGDREARFLGISEKLCSYGIGINCNNRKLSGPIKTHYGPPPKHVAIPSNSYGVPLPKPSSSYGVPAPKPSGTYGGYPPPPYPNRKHQYTPTKAASFSPFKGIISALEPYLPGSTKPKYPPKDNHGLLGSSYTAPNPTYAPLLPSYHPATPKPAYVAPRPYVVPAKPVHLAQKVDYVAPKPAYVNPVHTYTVTVKESVQPTIVEHHSHTHTHVYKDDAAAAAHHHDDPYYIQGSQQVFKRQESSVKPHGANNIQDLLSQDHQRHETRVRVTSSVSSSQGTHVTQPQNFRPGKIEQGFKPMNTVPDTLFRSHADPIYREDCQCVSVSFCAAHDVVLPFTSDIRQFLDARNQESDILSNATETDQVQEQPATEEPQQSAVRRGRVLGLSAERVYVSGANETTNDTALDETVAETVTEQPLTEEVETETEEGVTEEAVTEATLTEEESRVRRDVEAEEPVEETVEDTPSPAPAAAIPRQGRQLTGFTPEGGGTCGFDHVCCRRPVFRSAAREEPHRYSCGRRNAKGLLGRVKNPSVVFSEGDTEFGEYPWQAAILKRKDRDMMYVCGAALIHSRYVLTAAHCVDGLNPADLKVRLGEWDVSAKSEFYKHLEMRVTGLYTHPDFYAGNLNNDLAVLRLESHVDFANNPHITPICLPEEGAQFHQRCHATGWGKDAFGTEGEFSHVLKEVEVPVLASRECTQRLRQTRLGAQFNLHEGNLCAGGEPGRDTCEGDGGGPLVCPGPEGTMQLAGLVSWGIGCGHPGVPGVYVRVSHYLAWIHAITKAQSLSRPASVLTQPPIDLRRPNLFTCFVEYEKERHRETAMILQRGRNLATLLLLALCMCASAEEWSWGPDADEAAPDPAPSAREPPVLKQQEERQATAAPQEEAKEGEDRQARFLGLGLGKKLCSLGIGDCASKRPYMGSGGSGDSGSSYTSFTHESHHQTASHVSQQHVSSSNHNRYSSGSRHPVPHYPPQQPLHQQVVHHHSHSHVHHTAAGVPPRPVHHVPHTDNFKPLPLPTHQGGFKPLPLPTPHGGSKPFPVPHGGVELEGVVPEGHHGHGHGPQYKEDCVCVHASFCADYDVVGRENPGDIGHLIDPRTRSAAILSNDTLAEDEDTANTTTSTTTTTTTAAPEAESRVKRDLLVTNNTTAALAEGRALRYRPGVTGCGAAYVCCRNPQPQRPPHDGYTCGRGNPSGVLARVKTPDYVQGTAHFGEFPWHAAVLKGNKQYVCGAVLVDARHVLTAAHCVAGSNTRAIWIRLGEWDVSSSNELYRHVDMRVRKIMVHRRYYSGNNMVDLAVIRLKRYINFDANPHIRPICLPPHRANFVGHRCVVTGWGINPLEDHNMLQRILRKVEVPVVDRATCEAALSYKLPKRTFRLFPSELCAGGEKWRDACSGDSGGPLVCKDHDGAFQLAGIVSSGFNWGVKCGHVGMPGLYVNVARYTHWIHYITSAQELLFPPPHPGVPW</sequence>
<dbReference type="GO" id="GO:0004252">
    <property type="term" value="F:serine-type endopeptidase activity"/>
    <property type="evidence" value="ECO:0007669"/>
    <property type="project" value="InterPro"/>
</dbReference>
<dbReference type="Proteomes" id="UP001487740">
    <property type="component" value="Unassembled WGS sequence"/>
</dbReference>
<feature type="compositionally biased region" description="Acidic residues" evidence="8">
    <location>
        <begin position="661"/>
        <end position="678"/>
    </location>
</feature>
<proteinExistence type="inferred from homology"/>
<evidence type="ECO:0000313" key="10">
    <source>
        <dbReference type="EMBL" id="KAK8404638.1"/>
    </source>
</evidence>
<dbReference type="SMART" id="SM00020">
    <property type="entry name" value="Tryp_SPc"/>
    <property type="match status" value="2"/>
</dbReference>
<dbReference type="InterPro" id="IPR009003">
    <property type="entry name" value="Peptidase_S1_PA"/>
</dbReference>
<evidence type="ECO:0000256" key="2">
    <source>
        <dbReference type="ARBA" id="ARBA00022525"/>
    </source>
</evidence>
<dbReference type="PROSITE" id="PS00134">
    <property type="entry name" value="TRYPSIN_HIS"/>
    <property type="match status" value="2"/>
</dbReference>
<feature type="region of interest" description="Disordered" evidence="8">
    <location>
        <begin position="33"/>
        <end position="54"/>
    </location>
</feature>
<protein>
    <recommendedName>
        <fullName evidence="9">Peptidase S1 domain-containing protein</fullName>
    </recommendedName>
</protein>
<feature type="region of interest" description="Disordered" evidence="8">
    <location>
        <begin position="514"/>
        <end position="543"/>
    </location>
</feature>
<dbReference type="PROSITE" id="PS50240">
    <property type="entry name" value="TRYPSIN_DOM"/>
    <property type="match status" value="2"/>
</dbReference>
<dbReference type="FunFam" id="2.40.10.10:FF:000028">
    <property type="entry name" value="Serine protease easter"/>
    <property type="match status" value="1"/>
</dbReference>
<dbReference type="SUPFAM" id="SSF50494">
    <property type="entry name" value="Trypsin-like serine proteases"/>
    <property type="match status" value="2"/>
</dbReference>
<dbReference type="PANTHER" id="PTHR24258:SF142">
    <property type="entry name" value="PEPTIDASE S1 DOMAIN-CONTAINING PROTEIN"/>
    <property type="match status" value="1"/>
</dbReference>
<keyword evidence="7" id="KW-0720">Serine protease</keyword>
<dbReference type="CDD" id="cd00190">
    <property type="entry name" value="Tryp_SPc"/>
    <property type="match status" value="2"/>
</dbReference>
<keyword evidence="5" id="KW-0325">Glycoprotein</keyword>
<dbReference type="Gene3D" id="2.40.10.10">
    <property type="entry name" value="Trypsin-like serine proteases"/>
    <property type="match status" value="3"/>
</dbReference>
<name>A0AAW0UWY3_SCYPA</name>
<feature type="region of interest" description="Disordered" evidence="8">
    <location>
        <begin position="657"/>
        <end position="715"/>
    </location>
</feature>
<feature type="region of interest" description="Disordered" evidence="8">
    <location>
        <begin position="185"/>
        <end position="217"/>
    </location>
</feature>